<evidence type="ECO:0000313" key="6">
    <source>
        <dbReference type="Proteomes" id="UP000235598"/>
    </source>
</evidence>
<feature type="domain" description="Glycosyltransferase subfamily 4-like N-terminal" evidence="4">
    <location>
        <begin position="15"/>
        <end position="205"/>
    </location>
</feature>
<protein>
    <recommendedName>
        <fullName evidence="1">D-inositol 3-phosphate glycosyltransferase</fullName>
    </recommendedName>
</protein>
<dbReference type="InterPro" id="IPR028098">
    <property type="entry name" value="Glyco_trans_4-like_N"/>
</dbReference>
<accession>A0A2N6VLP9</accession>
<dbReference type="GO" id="GO:0016758">
    <property type="term" value="F:hexosyltransferase activity"/>
    <property type="evidence" value="ECO:0007669"/>
    <property type="project" value="TreeGrafter"/>
</dbReference>
<dbReference type="PANTHER" id="PTHR45947:SF3">
    <property type="entry name" value="SULFOQUINOVOSYL TRANSFERASE SQD2"/>
    <property type="match status" value="1"/>
</dbReference>
<dbReference type="Pfam" id="PF13692">
    <property type="entry name" value="Glyco_trans_1_4"/>
    <property type="match status" value="1"/>
</dbReference>
<dbReference type="SUPFAM" id="SSF53756">
    <property type="entry name" value="UDP-Glycosyltransferase/glycogen phosphorylase"/>
    <property type="match status" value="1"/>
</dbReference>
<evidence type="ECO:0000313" key="5">
    <source>
        <dbReference type="EMBL" id="PMD04958.1"/>
    </source>
</evidence>
<evidence type="ECO:0000256" key="1">
    <source>
        <dbReference type="ARBA" id="ARBA00021292"/>
    </source>
</evidence>
<dbReference type="GO" id="GO:1901137">
    <property type="term" value="P:carbohydrate derivative biosynthetic process"/>
    <property type="evidence" value="ECO:0007669"/>
    <property type="project" value="UniProtKB-ARBA"/>
</dbReference>
<dbReference type="Proteomes" id="UP000235598">
    <property type="component" value="Unassembled WGS sequence"/>
</dbReference>
<evidence type="ECO:0000256" key="2">
    <source>
        <dbReference type="ARBA" id="ARBA00022676"/>
    </source>
</evidence>
<evidence type="ECO:0000256" key="3">
    <source>
        <dbReference type="ARBA" id="ARBA00022679"/>
    </source>
</evidence>
<dbReference type="InterPro" id="IPR050194">
    <property type="entry name" value="Glycosyltransferase_grp1"/>
</dbReference>
<dbReference type="Pfam" id="PF13579">
    <property type="entry name" value="Glyco_trans_4_4"/>
    <property type="match status" value="1"/>
</dbReference>
<dbReference type="Gene3D" id="3.40.50.2000">
    <property type="entry name" value="Glycogen Phosphorylase B"/>
    <property type="match status" value="2"/>
</dbReference>
<dbReference type="EMBL" id="PNHK01000003">
    <property type="protein sequence ID" value="PMD04958.1"/>
    <property type="molecule type" value="Genomic_DNA"/>
</dbReference>
<comment type="caution">
    <text evidence="5">The sequence shown here is derived from an EMBL/GenBank/DDBJ whole genome shotgun (WGS) entry which is preliminary data.</text>
</comment>
<gene>
    <name evidence="5" type="ORF">CJ199_07615</name>
</gene>
<name>A0A2N6VLP9_9MICO</name>
<sequence>MLLMTHYYQPEVGAPQKRWNYLVDFLIQRGHEVAVCAPVPHYPLGRRFTQDKVWVWESGAHGERVLRVPYVPYTGSVAVQMLDQALSSLAEAFATAYMRTRKPDVVISTTPGLPMLFAGELASRILSVPHIAEVRDAWPDLIWQTRLVENATKSLLPKRVSSALERKLIPQLLIRAQKQADAVIVTTQAFQRVSEERGMSNVHLIRNVAEPHPSPSRPKQKGTLNLLYVGTVGRSQGLEYVVDAVRDTPHVTLRVVGDGAAKLRLKQQAAGATNIQFYPQTVGAPLETHWNWADSGLVTLAPLQAFEMTVPSKLYGVMARGKHVTGVLGGEAASIVENSHAGDISAPGDAQALRVLLADLAEQQKLGHDVGHTQKWVSENASPESAGRRLERVLFEVTQ</sequence>
<organism evidence="5 6">
    <name type="scientific">Brevibacterium paucivorans</name>
    <dbReference type="NCBI Taxonomy" id="170994"/>
    <lineage>
        <taxon>Bacteria</taxon>
        <taxon>Bacillati</taxon>
        <taxon>Actinomycetota</taxon>
        <taxon>Actinomycetes</taxon>
        <taxon>Micrococcales</taxon>
        <taxon>Brevibacteriaceae</taxon>
        <taxon>Brevibacterium</taxon>
    </lineage>
</organism>
<reference evidence="5 6" key="1">
    <citation type="submission" date="2017-09" db="EMBL/GenBank/DDBJ databases">
        <title>Bacterial strain isolated from the female urinary microbiota.</title>
        <authorList>
            <person name="Thomas-White K."/>
            <person name="Kumar N."/>
            <person name="Forster S."/>
            <person name="Putonti C."/>
            <person name="Lawley T."/>
            <person name="Wolfe A.J."/>
        </authorList>
    </citation>
    <scope>NUCLEOTIDE SEQUENCE [LARGE SCALE GENOMIC DNA]</scope>
    <source>
        <strain evidence="5 6">UMB1301</strain>
    </source>
</reference>
<keyword evidence="2" id="KW-0328">Glycosyltransferase</keyword>
<dbReference type="CDD" id="cd03794">
    <property type="entry name" value="GT4_WbuB-like"/>
    <property type="match status" value="1"/>
</dbReference>
<keyword evidence="3" id="KW-0808">Transferase</keyword>
<dbReference type="AlphaFoldDB" id="A0A2N6VLP9"/>
<proteinExistence type="predicted"/>
<dbReference type="PANTHER" id="PTHR45947">
    <property type="entry name" value="SULFOQUINOVOSYL TRANSFERASE SQD2"/>
    <property type="match status" value="1"/>
</dbReference>
<evidence type="ECO:0000259" key="4">
    <source>
        <dbReference type="Pfam" id="PF13579"/>
    </source>
</evidence>